<accession>A0A848CCE0</accession>
<gene>
    <name evidence="1" type="ORF">HF863_06330</name>
</gene>
<name>A0A848CCE0_9LACO</name>
<protein>
    <submittedName>
        <fullName evidence="1">Uncharacterized protein</fullName>
    </submittedName>
</protein>
<organism evidence="1 2">
    <name type="scientific">Ligilactobacillus agilis</name>
    <dbReference type="NCBI Taxonomy" id="1601"/>
    <lineage>
        <taxon>Bacteria</taxon>
        <taxon>Bacillati</taxon>
        <taxon>Bacillota</taxon>
        <taxon>Bacilli</taxon>
        <taxon>Lactobacillales</taxon>
        <taxon>Lactobacillaceae</taxon>
        <taxon>Ligilactobacillus</taxon>
    </lineage>
</organism>
<reference evidence="1 2" key="1">
    <citation type="submission" date="2020-04" db="EMBL/GenBank/DDBJ databases">
        <authorList>
            <person name="Hitch T.C.A."/>
            <person name="Wylensek D."/>
            <person name="Clavel T."/>
        </authorList>
    </citation>
    <scope>NUCLEOTIDE SEQUENCE [LARGE SCALE GENOMIC DNA]</scope>
    <source>
        <strain evidence="1 2">WCA-389-WT-5H1</strain>
    </source>
</reference>
<dbReference type="AlphaFoldDB" id="A0A848CCE0"/>
<dbReference type="EMBL" id="JABAFP010000021">
    <property type="protein sequence ID" value="NME42380.1"/>
    <property type="molecule type" value="Genomic_DNA"/>
</dbReference>
<proteinExistence type="predicted"/>
<evidence type="ECO:0000313" key="1">
    <source>
        <dbReference type="EMBL" id="NME42380.1"/>
    </source>
</evidence>
<dbReference type="Proteomes" id="UP000563853">
    <property type="component" value="Unassembled WGS sequence"/>
</dbReference>
<dbReference type="RefSeq" id="WP_170091665.1">
    <property type="nucleotide sequence ID" value="NZ_JABAFP010000021.1"/>
</dbReference>
<comment type="caution">
    <text evidence="1">The sequence shown here is derived from an EMBL/GenBank/DDBJ whole genome shotgun (WGS) entry which is preliminary data.</text>
</comment>
<evidence type="ECO:0000313" key="2">
    <source>
        <dbReference type="Proteomes" id="UP000563853"/>
    </source>
</evidence>
<sequence>MDKTSILNSLDVDLQELEYITELAHININKLDIAGCKEIDRLYFAIDYLREINKDLSKLIAAL</sequence>